<dbReference type="Gene3D" id="2.60.40.790">
    <property type="match status" value="1"/>
</dbReference>
<dbReference type="CDD" id="cd06464">
    <property type="entry name" value="ACD_sHsps-like"/>
    <property type="match status" value="1"/>
</dbReference>
<dbReference type="InterPro" id="IPR002068">
    <property type="entry name" value="A-crystallin/Hsp20_dom"/>
</dbReference>
<dbReference type="EMBL" id="AP028055">
    <property type="protein sequence ID" value="BEH00295.1"/>
    <property type="molecule type" value="Genomic_DNA"/>
</dbReference>
<dbReference type="InterPro" id="IPR031107">
    <property type="entry name" value="Small_HSP"/>
</dbReference>
<protein>
    <submittedName>
        <fullName evidence="4">Heat-shock protein</fullName>
    </submittedName>
</protein>
<dbReference type="PROSITE" id="PS01031">
    <property type="entry name" value="SHSP"/>
    <property type="match status" value="1"/>
</dbReference>
<dbReference type="RefSeq" id="WP_353331514.1">
    <property type="nucleotide sequence ID" value="NZ_AP028055.1"/>
</dbReference>
<evidence type="ECO:0000256" key="2">
    <source>
        <dbReference type="RuleBase" id="RU003616"/>
    </source>
</evidence>
<sequence length="142" mass="16686">MTAVRRYQTWLPEVFNDLFDTNWMIRPNATAPAINVIEDTDAYKVEFAVPGMNKEDFCIKVDAENQLIVAMEKKQDSKEENKETRYLRHEFSYSKFQQTMILPDNVMKEKIEAQVENGVLIITLPKMSAEEEKKTEKYIEIK</sequence>
<keyword evidence="5" id="KW-1185">Reference proteome</keyword>
<feature type="domain" description="SHSP" evidence="3">
    <location>
        <begin position="24"/>
        <end position="142"/>
    </location>
</feature>
<comment type="similarity">
    <text evidence="1 2">Belongs to the small heat shock protein (HSP20) family.</text>
</comment>
<evidence type="ECO:0000313" key="4">
    <source>
        <dbReference type="EMBL" id="BEH00295.1"/>
    </source>
</evidence>
<evidence type="ECO:0000313" key="5">
    <source>
        <dbReference type="Proteomes" id="UP001496674"/>
    </source>
</evidence>
<reference evidence="4 5" key="1">
    <citation type="submission" date="2023-04" db="EMBL/GenBank/DDBJ databases">
        <title>Draft genome sequence of acteroides sedimenti strain YN3PY1.</title>
        <authorList>
            <person name="Yoshida N."/>
        </authorList>
    </citation>
    <scope>NUCLEOTIDE SEQUENCE [LARGE SCALE GENOMIC DNA]</scope>
    <source>
        <strain evidence="4 5">YN3PY1</strain>
    </source>
</reference>
<accession>A0ABM8IED3</accession>
<dbReference type="SUPFAM" id="SSF49764">
    <property type="entry name" value="HSP20-like chaperones"/>
    <property type="match status" value="1"/>
</dbReference>
<dbReference type="PANTHER" id="PTHR11527">
    <property type="entry name" value="HEAT-SHOCK PROTEIN 20 FAMILY MEMBER"/>
    <property type="match status" value="1"/>
</dbReference>
<dbReference type="Pfam" id="PF00011">
    <property type="entry name" value="HSP20"/>
    <property type="match status" value="1"/>
</dbReference>
<dbReference type="Proteomes" id="UP001496674">
    <property type="component" value="Chromosome"/>
</dbReference>
<evidence type="ECO:0000256" key="1">
    <source>
        <dbReference type="PROSITE-ProRule" id="PRU00285"/>
    </source>
</evidence>
<evidence type="ECO:0000259" key="3">
    <source>
        <dbReference type="PROSITE" id="PS01031"/>
    </source>
</evidence>
<gene>
    <name evidence="4" type="ORF">BSYN_25590</name>
</gene>
<dbReference type="InterPro" id="IPR008978">
    <property type="entry name" value="HSP20-like_chaperone"/>
</dbReference>
<proteinExistence type="inferred from homology"/>
<organism evidence="4 5">
    <name type="scientific">Bacteroides sedimenti</name>
    <dbReference type="NCBI Taxonomy" id="2136147"/>
    <lineage>
        <taxon>Bacteria</taxon>
        <taxon>Pseudomonadati</taxon>
        <taxon>Bacteroidota</taxon>
        <taxon>Bacteroidia</taxon>
        <taxon>Bacteroidales</taxon>
        <taxon>Bacteroidaceae</taxon>
        <taxon>Bacteroides</taxon>
    </lineage>
</organism>
<name>A0ABM8IED3_9BACE</name>